<evidence type="ECO:0000313" key="23">
    <source>
        <dbReference type="EMBL" id="EEC89942.1"/>
    </source>
</evidence>
<dbReference type="GO" id="GO:0005524">
    <property type="term" value="F:ATP binding"/>
    <property type="evidence" value="ECO:0007669"/>
    <property type="project" value="UniProtKB-UniRule"/>
</dbReference>
<evidence type="ECO:0000256" key="18">
    <source>
        <dbReference type="ARBA" id="ARBA00029719"/>
    </source>
</evidence>
<keyword evidence="13" id="KW-1278">Translocase</keyword>
<dbReference type="GO" id="GO:0005886">
    <property type="term" value="C:plasma membrane"/>
    <property type="evidence" value="ECO:0007669"/>
    <property type="project" value="UniProtKB-SubCell"/>
</dbReference>
<keyword evidence="15" id="KW-0186">Copper</keyword>
<evidence type="ECO:0000256" key="21">
    <source>
        <dbReference type="RuleBase" id="RU362081"/>
    </source>
</evidence>
<evidence type="ECO:0000256" key="4">
    <source>
        <dbReference type="ARBA" id="ARBA00015102"/>
    </source>
</evidence>
<evidence type="ECO:0000256" key="8">
    <source>
        <dbReference type="ARBA" id="ARBA00022737"/>
    </source>
</evidence>
<feature type="transmembrane region" description="Helical" evidence="21">
    <location>
        <begin position="359"/>
        <end position="380"/>
    </location>
</feature>
<evidence type="ECO:0000256" key="1">
    <source>
        <dbReference type="ARBA" id="ARBA00004651"/>
    </source>
</evidence>
<evidence type="ECO:0000256" key="6">
    <source>
        <dbReference type="ARBA" id="ARBA00022692"/>
    </source>
</evidence>
<dbReference type="InterPro" id="IPR023299">
    <property type="entry name" value="ATPase_P-typ_cyto_dom_N"/>
</dbReference>
<dbReference type="SFLD" id="SFLDS00003">
    <property type="entry name" value="Haloacid_Dehalogenase"/>
    <property type="match status" value="1"/>
</dbReference>
<dbReference type="CDD" id="cd00371">
    <property type="entry name" value="HMA"/>
    <property type="match status" value="3"/>
</dbReference>
<dbReference type="GO" id="GO:0005507">
    <property type="term" value="F:copper ion binding"/>
    <property type="evidence" value="ECO:0007669"/>
    <property type="project" value="InterPro"/>
</dbReference>
<evidence type="ECO:0000313" key="24">
    <source>
        <dbReference type="Proteomes" id="UP000004315"/>
    </source>
</evidence>
<feature type="domain" description="HMA" evidence="22">
    <location>
        <begin position="837"/>
        <end position="902"/>
    </location>
</feature>
<dbReference type="NCBIfam" id="TIGR00003">
    <property type="entry name" value="copper ion binding protein"/>
    <property type="match status" value="3"/>
</dbReference>
<keyword evidence="24" id="KW-1185">Reference proteome</keyword>
<comment type="subcellular location">
    <subcellularLocation>
        <location evidence="1">Cell membrane</location>
        <topology evidence="1">Multi-pass membrane protein</topology>
    </subcellularLocation>
</comment>
<comment type="similarity">
    <text evidence="2 21">Belongs to the cation transport ATPase (P-type) (TC 3.A.3) family. Type IB subfamily.</text>
</comment>
<evidence type="ECO:0000256" key="2">
    <source>
        <dbReference type="ARBA" id="ARBA00006024"/>
    </source>
</evidence>
<dbReference type="NCBIfam" id="TIGR01511">
    <property type="entry name" value="ATPase-IB1_Cu"/>
    <property type="match status" value="1"/>
</dbReference>
<keyword evidence="11 21" id="KW-0067">ATP-binding</keyword>
<dbReference type="Gene3D" id="3.40.50.1000">
    <property type="entry name" value="HAD superfamily/HAD-like"/>
    <property type="match status" value="1"/>
</dbReference>
<proteinExistence type="inferred from homology"/>
<keyword evidence="9 21" id="KW-0547">Nucleotide-binding</keyword>
<dbReference type="Gene3D" id="3.40.1110.10">
    <property type="entry name" value="Calcium-transporting ATPase, cytoplasmic domain N"/>
    <property type="match status" value="1"/>
</dbReference>
<dbReference type="Proteomes" id="UP000004315">
    <property type="component" value="Unassembled WGS sequence"/>
</dbReference>
<dbReference type="PROSITE" id="PS00154">
    <property type="entry name" value="ATPASE_E1_E2"/>
    <property type="match status" value="1"/>
</dbReference>
<dbReference type="PROSITE" id="PS50846">
    <property type="entry name" value="HMA_2"/>
    <property type="match status" value="3"/>
</dbReference>
<keyword evidence="6 21" id="KW-0812">Transmembrane</keyword>
<keyword evidence="16" id="KW-0406">Ion transport</keyword>
<evidence type="ECO:0000256" key="7">
    <source>
        <dbReference type="ARBA" id="ARBA00022723"/>
    </source>
</evidence>
<evidence type="ECO:0000256" key="17">
    <source>
        <dbReference type="ARBA" id="ARBA00023136"/>
    </source>
</evidence>
<dbReference type="CDD" id="cd02094">
    <property type="entry name" value="P-type_ATPase_Cu-like"/>
    <property type="match status" value="1"/>
</dbReference>
<dbReference type="InterPro" id="IPR001757">
    <property type="entry name" value="P_typ_ATPase"/>
</dbReference>
<dbReference type="InterPro" id="IPR023214">
    <property type="entry name" value="HAD_sf"/>
</dbReference>
<keyword evidence="10" id="KW-0187">Copper transport</keyword>
<dbReference type="eggNOG" id="COG2217">
    <property type="taxonomic scope" value="Bacteria"/>
</dbReference>
<sequence length="905" mass="98034">MVLMEEKFDVTGMTCAACQANVTRVVSKLDGVSHCDVSLLSNSMKVEFDQDKVNEQVICEAVKQIGYTASVHGEKGEVKKEWQNRQDLVESDQRSAKQRLILSLVLLIPLLVIAMGPMVGLPILEGMEWMMVSALTQLILCLFILFIQRHFFITGFKALIKKSANMDSLVAMGSGASFVYGLVGIYQMAYYFGVQNMEMAHMAMHSLYFESAATIVTLVSVGKYLESRSKAKTSDALDKLVDLAPKNATILRNGQEVVVSSESIRIHDIVVIRPGQRIPVDGKVVSGTGYVDQSAITGESLPVEKNVGDSVISATMNENGTFQFEAEKVGQDTTLAQIIQLVDDAGNSKAPIARLADQVSGVFVPVVILIALITFVVWLISGQTIQFALSNAISVLVISCPCALGLATPVAIMVGTGKAAENGILIKSAAILEQLHSIDTIVLDKTGTITSGKPSVQDIKLYTSISANDFISVAASLESGSLHPLGQAIVEYAKDKNMNLEQPENFTNISGRGIQAKLNGHVYLAGNKRLVEENKIELNETVLNDLDAYASLGQTPLIFVEDQNVIGLISVADTVRSTSQVALEQFKKKNMHVVMLTGDNKKTAEAIGKSLSVDEVISDVLPQDKESVIRKLQEQGKKVMMVGDGINDAPALMRADIGVAIGAGTDIALDSADVILMKSSLLDVVTAIDLSSDVIKNIKMNLFWAFFYNILGIPVAAGLLYPAFGLRLSPMIGSACMSLSSVCVVTNALRLRYFKPRIEMEEVKTFTMHIDGMSCGHCAWLVEDALKKVPNVKEVRVDYNLGKADIDYVQQVNMVALKQAVKDAGYIPVEYKEEKKMKKIVTVDGMMCMHCVAHVKDALSKVEGVSDVVVSLDEKTATLNCTENVTDQMLSDAVTNAGYTVISVK</sequence>
<evidence type="ECO:0000256" key="9">
    <source>
        <dbReference type="ARBA" id="ARBA00022741"/>
    </source>
</evidence>
<dbReference type="GO" id="GO:0016887">
    <property type="term" value="F:ATP hydrolysis activity"/>
    <property type="evidence" value="ECO:0007669"/>
    <property type="project" value="InterPro"/>
</dbReference>
<dbReference type="GO" id="GO:0140581">
    <property type="term" value="F:P-type monovalent copper transporter activity"/>
    <property type="evidence" value="ECO:0007669"/>
    <property type="project" value="UniProtKB-EC"/>
</dbReference>
<feature type="transmembrane region" description="Helical" evidence="21">
    <location>
        <begin position="100"/>
        <end position="123"/>
    </location>
</feature>
<keyword evidence="7 21" id="KW-0479">Metal-binding</keyword>
<dbReference type="FunFam" id="3.30.70.100:FF:000005">
    <property type="entry name" value="Copper-exporting P-type ATPase A"/>
    <property type="match status" value="1"/>
</dbReference>
<dbReference type="NCBIfam" id="TIGR01525">
    <property type="entry name" value="ATPase-IB_hvy"/>
    <property type="match status" value="1"/>
</dbReference>
<dbReference type="InterPro" id="IPR036412">
    <property type="entry name" value="HAD-like_sf"/>
</dbReference>
<evidence type="ECO:0000256" key="5">
    <source>
        <dbReference type="ARBA" id="ARBA00022448"/>
    </source>
</evidence>
<dbReference type="SUPFAM" id="SSF56784">
    <property type="entry name" value="HAD-like"/>
    <property type="match status" value="1"/>
</dbReference>
<dbReference type="SFLD" id="SFLDF00027">
    <property type="entry name" value="p-type_atpase"/>
    <property type="match status" value="1"/>
</dbReference>
<dbReference type="EMBL" id="ABYT01000080">
    <property type="protein sequence ID" value="EEC89942.1"/>
    <property type="molecule type" value="Genomic_DNA"/>
</dbReference>
<feature type="transmembrane region" description="Helical" evidence="21">
    <location>
        <begin position="129"/>
        <end position="147"/>
    </location>
</feature>
<dbReference type="InterPro" id="IPR008250">
    <property type="entry name" value="ATPase_P-typ_transduc_dom_A_sf"/>
</dbReference>
<evidence type="ECO:0000256" key="13">
    <source>
        <dbReference type="ARBA" id="ARBA00022967"/>
    </source>
</evidence>
<evidence type="ECO:0000256" key="15">
    <source>
        <dbReference type="ARBA" id="ARBA00023008"/>
    </source>
</evidence>
<dbReference type="InterPro" id="IPR006122">
    <property type="entry name" value="HMA_Cu_ion-bd"/>
</dbReference>
<dbReference type="InterPro" id="IPR017969">
    <property type="entry name" value="Heavy-metal-associated_CS"/>
</dbReference>
<dbReference type="InterPro" id="IPR059000">
    <property type="entry name" value="ATPase_P-type_domA"/>
</dbReference>
<dbReference type="InterPro" id="IPR018303">
    <property type="entry name" value="ATPase_P-typ_P_site"/>
</dbReference>
<protein>
    <recommendedName>
        <fullName evidence="4">Copper-exporting P-type ATPase</fullName>
        <ecNumber evidence="3">7.2.2.8</ecNumber>
    </recommendedName>
    <alternativeName>
        <fullName evidence="18">Copper-exporting P-type ATPase A</fullName>
    </alternativeName>
    <alternativeName>
        <fullName evidence="19">Cu(+)-exporting ATPase</fullName>
    </alternativeName>
</protein>
<name>B7CBC1_9FIRM</name>
<dbReference type="AlphaFoldDB" id="B7CBC1"/>
<comment type="catalytic activity">
    <reaction evidence="20">
        <text>Cu(+)(in) + ATP + H2O = Cu(+)(out) + ADP + phosphate + H(+)</text>
        <dbReference type="Rhea" id="RHEA:25792"/>
        <dbReference type="ChEBI" id="CHEBI:15377"/>
        <dbReference type="ChEBI" id="CHEBI:15378"/>
        <dbReference type="ChEBI" id="CHEBI:30616"/>
        <dbReference type="ChEBI" id="CHEBI:43474"/>
        <dbReference type="ChEBI" id="CHEBI:49552"/>
        <dbReference type="ChEBI" id="CHEBI:456216"/>
        <dbReference type="EC" id="7.2.2.8"/>
    </reaction>
</comment>
<evidence type="ECO:0000256" key="3">
    <source>
        <dbReference type="ARBA" id="ARBA00012517"/>
    </source>
</evidence>
<dbReference type="InterPro" id="IPR036163">
    <property type="entry name" value="HMA_dom_sf"/>
</dbReference>
<dbReference type="SUPFAM" id="SSF81653">
    <property type="entry name" value="Calcium ATPase, transduction domain A"/>
    <property type="match status" value="1"/>
</dbReference>
<keyword evidence="5" id="KW-0813">Transport</keyword>
<organism evidence="23 24">
    <name type="scientific">Holdemanella biformis DSM 3989</name>
    <dbReference type="NCBI Taxonomy" id="518637"/>
    <lineage>
        <taxon>Bacteria</taxon>
        <taxon>Bacillati</taxon>
        <taxon>Bacillota</taxon>
        <taxon>Erysipelotrichia</taxon>
        <taxon>Erysipelotrichales</taxon>
        <taxon>Erysipelotrichaceae</taxon>
        <taxon>Holdemanella</taxon>
    </lineage>
</organism>
<dbReference type="PROSITE" id="PS01047">
    <property type="entry name" value="HMA_1"/>
    <property type="match status" value="3"/>
</dbReference>
<dbReference type="HOGENOM" id="CLU_001771_0_3_9"/>
<dbReference type="NCBIfam" id="TIGR01494">
    <property type="entry name" value="ATPase_P-type"/>
    <property type="match status" value="1"/>
</dbReference>
<dbReference type="InterPro" id="IPR006121">
    <property type="entry name" value="HMA_dom"/>
</dbReference>
<dbReference type="PANTHER" id="PTHR43520">
    <property type="entry name" value="ATP7, ISOFORM B"/>
    <property type="match status" value="1"/>
</dbReference>
<evidence type="ECO:0000256" key="19">
    <source>
        <dbReference type="ARBA" id="ARBA00033239"/>
    </source>
</evidence>
<feature type="transmembrane region" description="Helical" evidence="21">
    <location>
        <begin position="207"/>
        <end position="225"/>
    </location>
</feature>
<keyword evidence="8" id="KW-0677">Repeat</keyword>
<feature type="domain" description="HMA" evidence="22">
    <location>
        <begin position="4"/>
        <end position="70"/>
    </location>
</feature>
<keyword evidence="14 21" id="KW-1133">Transmembrane helix</keyword>
<dbReference type="GO" id="GO:0055070">
    <property type="term" value="P:copper ion homeostasis"/>
    <property type="evidence" value="ECO:0007669"/>
    <property type="project" value="TreeGrafter"/>
</dbReference>
<keyword evidence="23" id="KW-0378">Hydrolase</keyword>
<dbReference type="Gene3D" id="2.70.150.10">
    <property type="entry name" value="Calcium-transporting ATPase, cytoplasmic transduction domain A"/>
    <property type="match status" value="1"/>
</dbReference>
<gene>
    <name evidence="23" type="ORF">EUBIFOR_01496</name>
</gene>
<comment type="caution">
    <text evidence="23">The sequence shown here is derived from an EMBL/GenBank/DDBJ whole genome shotgun (WGS) entry which is preliminary data.</text>
</comment>
<dbReference type="PRINTS" id="PR00943">
    <property type="entry name" value="CUATPASE"/>
</dbReference>
<evidence type="ECO:0000256" key="16">
    <source>
        <dbReference type="ARBA" id="ARBA00023065"/>
    </source>
</evidence>
<reference evidence="23 24" key="1">
    <citation type="submission" date="2008-11" db="EMBL/GenBank/DDBJ databases">
        <title>Draft genome sequence of Eubacterium biforme (DSM 3989).</title>
        <authorList>
            <person name="Sudarsanam P."/>
            <person name="Ley R."/>
            <person name="Guruge J."/>
            <person name="Turnbaugh P.J."/>
            <person name="Mahowald M."/>
            <person name="Liep D."/>
            <person name="Gordon J."/>
        </authorList>
    </citation>
    <scope>NUCLEOTIDE SEQUENCE [LARGE SCALE GENOMIC DNA]</scope>
    <source>
        <strain evidence="23 24">DSM 3989</strain>
    </source>
</reference>
<dbReference type="PRINTS" id="PR00119">
    <property type="entry name" value="CATATPASE"/>
</dbReference>
<keyword evidence="21" id="KW-1003">Cell membrane</keyword>
<evidence type="ECO:0000256" key="12">
    <source>
        <dbReference type="ARBA" id="ARBA00022842"/>
    </source>
</evidence>
<evidence type="ECO:0000256" key="14">
    <source>
        <dbReference type="ARBA" id="ARBA00022989"/>
    </source>
</evidence>
<dbReference type="FunFam" id="2.70.150.10:FF:000002">
    <property type="entry name" value="Copper-transporting ATPase 1, putative"/>
    <property type="match status" value="1"/>
</dbReference>
<feature type="transmembrane region" description="Helical" evidence="21">
    <location>
        <begin position="392"/>
        <end position="414"/>
    </location>
</feature>
<dbReference type="NCBIfam" id="TIGR01512">
    <property type="entry name" value="ATPase-IB2_Cd"/>
    <property type="match status" value="1"/>
</dbReference>
<dbReference type="InterPro" id="IPR023298">
    <property type="entry name" value="ATPase_P-typ_TM_dom_sf"/>
</dbReference>
<dbReference type="SUPFAM" id="SSF81665">
    <property type="entry name" value="Calcium ATPase, transmembrane domain M"/>
    <property type="match status" value="1"/>
</dbReference>
<dbReference type="STRING" id="518637.EUBIFOR_01496"/>
<dbReference type="Pfam" id="PF00403">
    <property type="entry name" value="HMA"/>
    <property type="match status" value="3"/>
</dbReference>
<dbReference type="SUPFAM" id="SSF55008">
    <property type="entry name" value="HMA, heavy metal-associated domain"/>
    <property type="match status" value="3"/>
</dbReference>
<evidence type="ECO:0000256" key="10">
    <source>
        <dbReference type="ARBA" id="ARBA00022796"/>
    </source>
</evidence>
<feature type="transmembrane region" description="Helical" evidence="21">
    <location>
        <begin position="168"/>
        <end position="187"/>
    </location>
</feature>
<dbReference type="InterPro" id="IPR027256">
    <property type="entry name" value="P-typ_ATPase_IB"/>
</dbReference>
<dbReference type="Pfam" id="PF00702">
    <property type="entry name" value="Hydrolase"/>
    <property type="match status" value="1"/>
</dbReference>
<dbReference type="SFLD" id="SFLDG00002">
    <property type="entry name" value="C1.7:_P-type_atpase_like"/>
    <property type="match status" value="1"/>
</dbReference>
<evidence type="ECO:0000256" key="11">
    <source>
        <dbReference type="ARBA" id="ARBA00022840"/>
    </source>
</evidence>
<dbReference type="PANTHER" id="PTHR43520:SF8">
    <property type="entry name" value="P-TYPE CU(+) TRANSPORTER"/>
    <property type="match status" value="1"/>
</dbReference>
<dbReference type="Pfam" id="PF00122">
    <property type="entry name" value="E1-E2_ATPase"/>
    <property type="match status" value="1"/>
</dbReference>
<evidence type="ECO:0000256" key="20">
    <source>
        <dbReference type="ARBA" id="ARBA00049289"/>
    </source>
</evidence>
<dbReference type="GO" id="GO:0043682">
    <property type="term" value="F:P-type divalent copper transporter activity"/>
    <property type="evidence" value="ECO:0007669"/>
    <property type="project" value="TreeGrafter"/>
</dbReference>
<feature type="domain" description="HMA" evidence="22">
    <location>
        <begin position="764"/>
        <end position="829"/>
    </location>
</feature>
<dbReference type="Gene3D" id="3.30.70.100">
    <property type="match status" value="3"/>
</dbReference>
<accession>B7CBC1</accession>
<feature type="transmembrane region" description="Helical" evidence="21">
    <location>
        <begin position="702"/>
        <end position="724"/>
    </location>
</feature>
<keyword evidence="12" id="KW-0460">Magnesium</keyword>
<dbReference type="EC" id="7.2.2.8" evidence="3"/>
<keyword evidence="17 21" id="KW-0472">Membrane</keyword>
<evidence type="ECO:0000259" key="22">
    <source>
        <dbReference type="PROSITE" id="PS50846"/>
    </source>
</evidence>
<dbReference type="InterPro" id="IPR044492">
    <property type="entry name" value="P_typ_ATPase_HD_dom"/>
</dbReference>